<dbReference type="KEGG" id="tbl:TBLA_0H03630"/>
<dbReference type="HOGENOM" id="CLU_1078031_0_0_1"/>
<dbReference type="OMA" id="ANTVGND"/>
<gene>
    <name evidence="2" type="primary">TBLA0H03630</name>
    <name evidence="2" type="ORF">TBLA_0H03630</name>
</gene>
<dbReference type="Proteomes" id="UP000002866">
    <property type="component" value="Chromosome 8"/>
</dbReference>
<reference evidence="2 3" key="1">
    <citation type="journal article" date="2011" name="Proc. Natl. Acad. Sci. U.S.A.">
        <title>Evolutionary erosion of yeast sex chromosomes by mating-type switching accidents.</title>
        <authorList>
            <person name="Gordon J.L."/>
            <person name="Armisen D."/>
            <person name="Proux-Wera E."/>
            <person name="Oheigeartaigh S.S."/>
            <person name="Byrne K.P."/>
            <person name="Wolfe K.H."/>
        </authorList>
    </citation>
    <scope>NUCLEOTIDE SEQUENCE [LARGE SCALE GENOMIC DNA]</scope>
    <source>
        <strain evidence="3">ATCC 34711 / CBS 6284 / DSM 70876 / NBRC 10599 / NRRL Y-10934 / UCD 77-7</strain>
    </source>
</reference>
<dbReference type="FunCoup" id="I2H8E3">
    <property type="interactions" value="31"/>
</dbReference>
<feature type="region of interest" description="Disordered" evidence="1">
    <location>
        <begin position="175"/>
        <end position="198"/>
    </location>
</feature>
<dbReference type="AlphaFoldDB" id="I2H8E3"/>
<dbReference type="GeneID" id="14497802"/>
<feature type="region of interest" description="Disordered" evidence="1">
    <location>
        <begin position="1"/>
        <end position="113"/>
    </location>
</feature>
<feature type="compositionally biased region" description="Polar residues" evidence="1">
    <location>
        <begin position="178"/>
        <end position="198"/>
    </location>
</feature>
<name>I2H8E3_HENB6</name>
<sequence length="234" mass="25615">MNTTQSSQDSDNSLKKQLSMEEDYEEFAEEARQAQLYGTIPRTIPNNDPYSRVLKKNSSGNKSGSKSKRKSNKKNEGPSADQANYASEIENDNTSLDDNSSPRVLSSQHNVDSQDRLWSEIDVLDDVKRLAAQTSAGTTNTFPGELEPQLIRLREAHTNLLKTMRDHHNELVERATQAERSNGSAPENASPTITGIATGGTSVVHSGAAAGPAVTASEDRYIEELISIIRELRG</sequence>
<dbReference type="EMBL" id="HE806323">
    <property type="protein sequence ID" value="CCH62645.1"/>
    <property type="molecule type" value="Genomic_DNA"/>
</dbReference>
<protein>
    <submittedName>
        <fullName evidence="2">Uncharacterized protein</fullName>
    </submittedName>
</protein>
<accession>I2H8E3</accession>
<proteinExistence type="predicted"/>
<keyword evidence="3" id="KW-1185">Reference proteome</keyword>
<dbReference type="OrthoDB" id="4065597at2759"/>
<dbReference type="eggNOG" id="ENOG502S5CE">
    <property type="taxonomic scope" value="Eukaryota"/>
</dbReference>
<evidence type="ECO:0000256" key="1">
    <source>
        <dbReference type="SAM" id="MobiDB-lite"/>
    </source>
</evidence>
<feature type="compositionally biased region" description="Polar residues" evidence="1">
    <location>
        <begin position="1"/>
        <end position="11"/>
    </location>
</feature>
<dbReference type="InParanoid" id="I2H8E3"/>
<evidence type="ECO:0000313" key="3">
    <source>
        <dbReference type="Proteomes" id="UP000002866"/>
    </source>
</evidence>
<dbReference type="RefSeq" id="XP_004182164.1">
    <property type="nucleotide sequence ID" value="XM_004182116.1"/>
</dbReference>
<evidence type="ECO:0000313" key="2">
    <source>
        <dbReference type="EMBL" id="CCH62645.1"/>
    </source>
</evidence>
<feature type="compositionally biased region" description="Polar residues" evidence="1">
    <location>
        <begin position="92"/>
        <end position="111"/>
    </location>
</feature>
<organism evidence="2 3">
    <name type="scientific">Henningerozyma blattae (strain ATCC 34711 / CBS 6284 / DSM 70876 / NBRC 10599 / NRRL Y-10934 / UCD 77-7)</name>
    <name type="common">Yeast</name>
    <name type="synonym">Tetrapisispora blattae</name>
    <dbReference type="NCBI Taxonomy" id="1071380"/>
    <lineage>
        <taxon>Eukaryota</taxon>
        <taxon>Fungi</taxon>
        <taxon>Dikarya</taxon>
        <taxon>Ascomycota</taxon>
        <taxon>Saccharomycotina</taxon>
        <taxon>Saccharomycetes</taxon>
        <taxon>Saccharomycetales</taxon>
        <taxon>Saccharomycetaceae</taxon>
        <taxon>Henningerozyma</taxon>
    </lineage>
</organism>
<dbReference type="Pfam" id="PF17242">
    <property type="entry name" value="DUF5315"/>
    <property type="match status" value="1"/>
</dbReference>